<dbReference type="Gene3D" id="3.40.250.10">
    <property type="entry name" value="Rhodanese-like domain"/>
    <property type="match status" value="1"/>
</dbReference>
<accession>A0ABU5DG46</accession>
<keyword evidence="3" id="KW-1185">Reference proteome</keyword>
<dbReference type="SUPFAM" id="SSF52821">
    <property type="entry name" value="Rhodanese/Cell cycle control phosphatase"/>
    <property type="match status" value="1"/>
</dbReference>
<dbReference type="CDD" id="cd00158">
    <property type="entry name" value="RHOD"/>
    <property type="match status" value="1"/>
</dbReference>
<dbReference type="RefSeq" id="WP_320422021.1">
    <property type="nucleotide sequence ID" value="NZ_JAXCLA010000002.1"/>
</dbReference>
<gene>
    <name evidence="2" type="ORF">SNE35_06355</name>
</gene>
<dbReference type="InterPro" id="IPR036873">
    <property type="entry name" value="Rhodanese-like_dom_sf"/>
</dbReference>
<dbReference type="PROSITE" id="PS50206">
    <property type="entry name" value="RHODANESE_3"/>
    <property type="match status" value="1"/>
</dbReference>
<dbReference type="SMART" id="SM00450">
    <property type="entry name" value="RHOD"/>
    <property type="match status" value="1"/>
</dbReference>
<proteinExistence type="predicted"/>
<dbReference type="PANTHER" id="PTHR44086:SF10">
    <property type="entry name" value="THIOSULFATE SULFURTRANSFERASE_RHODANESE-LIKE DOMAIN-CONTAINING PROTEIN 3"/>
    <property type="match status" value="1"/>
</dbReference>
<feature type="domain" description="Rhodanese" evidence="1">
    <location>
        <begin position="15"/>
        <end position="94"/>
    </location>
</feature>
<name>A0ABU5DG46_9BURK</name>
<organism evidence="2 3">
    <name type="scientific">Roseateles agri</name>
    <dbReference type="NCBI Taxonomy" id="3098619"/>
    <lineage>
        <taxon>Bacteria</taxon>
        <taxon>Pseudomonadati</taxon>
        <taxon>Pseudomonadota</taxon>
        <taxon>Betaproteobacteria</taxon>
        <taxon>Burkholderiales</taxon>
        <taxon>Sphaerotilaceae</taxon>
        <taxon>Roseateles</taxon>
    </lineage>
</organism>
<dbReference type="InterPro" id="IPR001763">
    <property type="entry name" value="Rhodanese-like_dom"/>
</dbReference>
<dbReference type="Pfam" id="PF00581">
    <property type="entry name" value="Rhodanese"/>
    <property type="match status" value="1"/>
</dbReference>
<comment type="caution">
    <text evidence="2">The sequence shown here is derived from an EMBL/GenBank/DDBJ whole genome shotgun (WGS) entry which is preliminary data.</text>
</comment>
<evidence type="ECO:0000313" key="3">
    <source>
        <dbReference type="Proteomes" id="UP001285263"/>
    </source>
</evidence>
<sequence>MSSLATSHQEDLTRLPAQAMLIDVRSYAEYMSGHISDAQSLPLSHLEKDVVHKLPDRQAAVILYCSSGSRSEQALGIMLHMGYSNVHNGGPATPLARHLGRPIKPGL</sequence>
<dbReference type="EMBL" id="JAXCLA010000002">
    <property type="protein sequence ID" value="MDY0744117.1"/>
    <property type="molecule type" value="Genomic_DNA"/>
</dbReference>
<reference evidence="2 3" key="1">
    <citation type="submission" date="2023-11" db="EMBL/GenBank/DDBJ databases">
        <title>Paucibacter sp. nov., isolated from fresh soil in Korea.</title>
        <authorList>
            <person name="Le N.T.T."/>
        </authorList>
    </citation>
    <scope>NUCLEOTIDE SEQUENCE [LARGE SCALE GENOMIC DNA]</scope>
    <source>
        <strain evidence="2 3">R3-3</strain>
    </source>
</reference>
<evidence type="ECO:0000259" key="1">
    <source>
        <dbReference type="PROSITE" id="PS50206"/>
    </source>
</evidence>
<dbReference type="Proteomes" id="UP001285263">
    <property type="component" value="Unassembled WGS sequence"/>
</dbReference>
<evidence type="ECO:0000313" key="2">
    <source>
        <dbReference type="EMBL" id="MDY0744117.1"/>
    </source>
</evidence>
<dbReference type="PANTHER" id="PTHR44086">
    <property type="entry name" value="THIOSULFATE SULFURTRANSFERASE RDL2, MITOCHONDRIAL-RELATED"/>
    <property type="match status" value="1"/>
</dbReference>
<protein>
    <submittedName>
        <fullName evidence="2">Rhodanese-like domain-containing protein</fullName>
    </submittedName>
</protein>